<name>A0A840QU02_9BACI</name>
<dbReference type="AlphaFoldDB" id="A0A840QU02"/>
<sequence>MGYIPPVRDNQLTIYHHRQPEQNPVIRPSPAVYKLEFFDAIKDHYRGKKPIYHSDVKSINQLKETRKIENEWEGKGKYIDELA</sequence>
<gene>
    <name evidence="1" type="ORF">HNQ41_003088</name>
</gene>
<evidence type="ECO:0000313" key="1">
    <source>
        <dbReference type="EMBL" id="MBB5174865.1"/>
    </source>
</evidence>
<comment type="caution">
    <text evidence="1">The sequence shown here is derived from an EMBL/GenBank/DDBJ whole genome shotgun (WGS) entry which is preliminary data.</text>
</comment>
<organism evidence="1 2">
    <name type="scientific">Texcoconibacillus texcoconensis</name>
    <dbReference type="NCBI Taxonomy" id="1095777"/>
    <lineage>
        <taxon>Bacteria</taxon>
        <taxon>Bacillati</taxon>
        <taxon>Bacillota</taxon>
        <taxon>Bacilli</taxon>
        <taxon>Bacillales</taxon>
        <taxon>Bacillaceae</taxon>
        <taxon>Texcoconibacillus</taxon>
    </lineage>
</organism>
<dbReference type="RefSeq" id="WP_184665266.1">
    <property type="nucleotide sequence ID" value="NZ_JACHHB010000017.1"/>
</dbReference>
<dbReference type="Proteomes" id="UP000551878">
    <property type="component" value="Unassembled WGS sequence"/>
</dbReference>
<keyword evidence="2" id="KW-1185">Reference proteome</keyword>
<evidence type="ECO:0000313" key="2">
    <source>
        <dbReference type="Proteomes" id="UP000551878"/>
    </source>
</evidence>
<protein>
    <submittedName>
        <fullName evidence="1">Uncharacterized protein</fullName>
    </submittedName>
</protein>
<proteinExistence type="predicted"/>
<reference evidence="1 2" key="1">
    <citation type="submission" date="2020-08" db="EMBL/GenBank/DDBJ databases">
        <title>Genomic Encyclopedia of Type Strains, Phase IV (KMG-IV): sequencing the most valuable type-strain genomes for metagenomic binning, comparative biology and taxonomic classification.</title>
        <authorList>
            <person name="Goeker M."/>
        </authorList>
    </citation>
    <scope>NUCLEOTIDE SEQUENCE [LARGE SCALE GENOMIC DNA]</scope>
    <source>
        <strain evidence="1 2">DSM 24696</strain>
    </source>
</reference>
<dbReference type="EMBL" id="JACHHB010000017">
    <property type="protein sequence ID" value="MBB5174865.1"/>
    <property type="molecule type" value="Genomic_DNA"/>
</dbReference>
<accession>A0A840QU02</accession>